<keyword evidence="2" id="KW-0812">Transmembrane</keyword>
<organism evidence="3">
    <name type="scientific">Burkholderia sp. (strain CCGE1003)</name>
    <dbReference type="NCBI Taxonomy" id="640512"/>
    <lineage>
        <taxon>Bacteria</taxon>
        <taxon>Pseudomonadati</taxon>
        <taxon>Pseudomonadota</taxon>
        <taxon>Betaproteobacteria</taxon>
        <taxon>Burkholderiales</taxon>
        <taxon>Burkholderiaceae</taxon>
        <taxon>Burkholderia</taxon>
    </lineage>
</organism>
<protein>
    <submittedName>
        <fullName evidence="3">Uncharacterized protein</fullName>
    </submittedName>
</protein>
<name>E1T8Z1_BURSG</name>
<feature type="transmembrane region" description="Helical" evidence="2">
    <location>
        <begin position="16"/>
        <end position="34"/>
    </location>
</feature>
<keyword evidence="2" id="KW-0472">Membrane</keyword>
<dbReference type="AlphaFoldDB" id="E1T8Z1"/>
<accession>E1T8Z1</accession>
<dbReference type="HOGENOM" id="CLU_1648972_0_0_4"/>
<dbReference type="KEGG" id="bgf:BC1003_0582"/>
<feature type="compositionally biased region" description="Polar residues" evidence="1">
    <location>
        <begin position="43"/>
        <end position="58"/>
    </location>
</feature>
<keyword evidence="2" id="KW-1133">Transmembrane helix</keyword>
<gene>
    <name evidence="3" type="ordered locus">BC1003_0582</name>
</gene>
<dbReference type="EMBL" id="CP002217">
    <property type="protein sequence ID" value="ADN56585.1"/>
    <property type="molecule type" value="Genomic_DNA"/>
</dbReference>
<sequence length="160" mass="16884">MEQDAQFNDPAWHMPFLARGFLHAVSMLLFGLLLTGCGGGDSTPASVAASQQAESGPNTLAARSMPQAADKPATPAATDEAAVLPVAPATLAQLNALPHLSALSDREKAGLILLLPSRSAAQRLELINMYPSLVRLPEPQKELLLNQLEKIVPVTVSQSK</sequence>
<feature type="region of interest" description="Disordered" evidence="1">
    <location>
        <begin position="43"/>
        <end position="79"/>
    </location>
</feature>
<evidence type="ECO:0000256" key="1">
    <source>
        <dbReference type="SAM" id="MobiDB-lite"/>
    </source>
</evidence>
<proteinExistence type="predicted"/>
<evidence type="ECO:0000313" key="3">
    <source>
        <dbReference type="EMBL" id="ADN56585.1"/>
    </source>
</evidence>
<reference evidence="3" key="1">
    <citation type="submission" date="2010-09" db="EMBL/GenBank/DDBJ databases">
        <title>Complete sequence of chromosome1 of Burkholderia sp. CCGE1003.</title>
        <authorList>
            <consortium name="US DOE Joint Genome Institute"/>
            <person name="Lucas S."/>
            <person name="Copeland A."/>
            <person name="Lapidus A."/>
            <person name="Cheng J.-F."/>
            <person name="Bruce D."/>
            <person name="Goodwin L."/>
            <person name="Pitluck S."/>
            <person name="Daligault H."/>
            <person name="Davenport K."/>
            <person name="Detter J.C."/>
            <person name="Han C."/>
            <person name="Tapia R."/>
            <person name="Land M."/>
            <person name="Hauser L."/>
            <person name="Jeffries C."/>
            <person name="Kyrpides N."/>
            <person name="Ivanova N."/>
            <person name="Ovchinnikova G."/>
            <person name="Martinez-Romero E."/>
            <person name="Rogel M.A."/>
            <person name="Auchtung J."/>
            <person name="Tiedje J.M."/>
            <person name="Woyke T."/>
        </authorList>
    </citation>
    <scope>NUCLEOTIDE SEQUENCE</scope>
    <source>
        <strain evidence="3">CCGE1003</strain>
    </source>
</reference>
<evidence type="ECO:0000256" key="2">
    <source>
        <dbReference type="SAM" id="Phobius"/>
    </source>
</evidence>
<feature type="compositionally biased region" description="Low complexity" evidence="1">
    <location>
        <begin position="68"/>
        <end position="79"/>
    </location>
</feature>